<dbReference type="SMART" id="SM00422">
    <property type="entry name" value="HTH_MERR"/>
    <property type="match status" value="1"/>
</dbReference>
<evidence type="ECO:0000259" key="4">
    <source>
        <dbReference type="PROSITE" id="PS50937"/>
    </source>
</evidence>
<organism evidence="5 6">
    <name type="scientific">Thiomicrorhabdus immobilis</name>
    <dbReference type="NCBI Taxonomy" id="2791037"/>
    <lineage>
        <taxon>Bacteria</taxon>
        <taxon>Pseudomonadati</taxon>
        <taxon>Pseudomonadota</taxon>
        <taxon>Gammaproteobacteria</taxon>
        <taxon>Thiotrichales</taxon>
        <taxon>Piscirickettsiaceae</taxon>
        <taxon>Thiomicrorhabdus</taxon>
    </lineage>
</organism>
<feature type="domain" description="HTH merR-type" evidence="4">
    <location>
        <begin position="13"/>
        <end position="82"/>
    </location>
</feature>
<protein>
    <recommendedName>
        <fullName evidence="4">HTH merR-type domain-containing protein</fullName>
    </recommendedName>
</protein>
<name>A0ABM7MFX4_9GAMM</name>
<dbReference type="Gene3D" id="1.10.1660.10">
    <property type="match status" value="1"/>
</dbReference>
<keyword evidence="1" id="KW-0805">Transcription regulation</keyword>
<dbReference type="PANTHER" id="PTHR30204">
    <property type="entry name" value="REDOX-CYCLING DRUG-SENSING TRANSCRIPTIONAL ACTIVATOR SOXR"/>
    <property type="match status" value="1"/>
</dbReference>
<dbReference type="InterPro" id="IPR047057">
    <property type="entry name" value="MerR_fam"/>
</dbReference>
<accession>A0ABM7MFX4</accession>
<keyword evidence="6" id="KW-1185">Reference proteome</keyword>
<reference evidence="5" key="1">
    <citation type="journal article" date="2022" name="Arch. Microbiol.">
        <title>Thiomicrorhabdus immobilis sp. nov., a mesophilic sulfur-oxidizing bacterium isolated from sediment of a brackish lake in northern Japan.</title>
        <authorList>
            <person name="Kojima H."/>
            <person name="Mochizuki J."/>
            <person name="Kanda M."/>
            <person name="Watanabe T."/>
            <person name="Fukui M."/>
        </authorList>
    </citation>
    <scope>NUCLEOTIDE SEQUENCE</scope>
    <source>
        <strain evidence="5">Am19</strain>
    </source>
</reference>
<evidence type="ECO:0000313" key="6">
    <source>
        <dbReference type="Proteomes" id="UP001054820"/>
    </source>
</evidence>
<dbReference type="Pfam" id="PF13411">
    <property type="entry name" value="MerR_1"/>
    <property type="match status" value="1"/>
</dbReference>
<dbReference type="PROSITE" id="PS50937">
    <property type="entry name" value="HTH_MERR_2"/>
    <property type="match status" value="1"/>
</dbReference>
<keyword evidence="3" id="KW-0804">Transcription</keyword>
<dbReference type="InterPro" id="IPR009061">
    <property type="entry name" value="DNA-bd_dom_put_sf"/>
</dbReference>
<keyword evidence="2" id="KW-0238">DNA-binding</keyword>
<evidence type="ECO:0000313" key="5">
    <source>
        <dbReference type="EMBL" id="BCN94354.1"/>
    </source>
</evidence>
<dbReference type="EMBL" id="AP024202">
    <property type="protein sequence ID" value="BCN94354.1"/>
    <property type="molecule type" value="Genomic_DNA"/>
</dbReference>
<dbReference type="Proteomes" id="UP001054820">
    <property type="component" value="Chromosome"/>
</dbReference>
<dbReference type="PANTHER" id="PTHR30204:SF67">
    <property type="entry name" value="HTH-TYPE TRANSCRIPTIONAL REGULATOR MLRA-RELATED"/>
    <property type="match status" value="1"/>
</dbReference>
<sequence length="288" mass="33117">MKELNTMNSEEALYPIREVSNLTGVNSITLRAWERRYGLIEPVRTEGGHRLYTLAHIERIKAAVKLTEEGIPISQVKARLKQMATQVKDTLDSDDYDYESKLKEACVNFDLEGLNAELDQIFMDLSDRFLFATILQVSKQLTEHENSNSTRAVIVFWESQLLPRLYTRLRFASRHIASHSAKSLWLQGQSEQDSTVVLVIAAIRLAEKGMNSIISTTPQQDDVLLFENIKASLCQGLVIVDMLQQFDETRWSNWVEEHPGLELHYFMESADDNLNLSRKIQCYAYRLD</sequence>
<evidence type="ECO:0000256" key="2">
    <source>
        <dbReference type="ARBA" id="ARBA00023125"/>
    </source>
</evidence>
<gene>
    <name evidence="5" type="ORF">THMIRHAM_21390</name>
</gene>
<dbReference type="InterPro" id="IPR000551">
    <property type="entry name" value="MerR-type_HTH_dom"/>
</dbReference>
<dbReference type="CDD" id="cd01104">
    <property type="entry name" value="HTH_MlrA-CarA"/>
    <property type="match status" value="1"/>
</dbReference>
<dbReference type="SUPFAM" id="SSF46955">
    <property type="entry name" value="Putative DNA-binding domain"/>
    <property type="match status" value="1"/>
</dbReference>
<proteinExistence type="predicted"/>
<evidence type="ECO:0000256" key="3">
    <source>
        <dbReference type="ARBA" id="ARBA00023163"/>
    </source>
</evidence>
<evidence type="ECO:0000256" key="1">
    <source>
        <dbReference type="ARBA" id="ARBA00023015"/>
    </source>
</evidence>